<dbReference type="Proteomes" id="UP000499080">
    <property type="component" value="Unassembled WGS sequence"/>
</dbReference>
<evidence type="ECO:0000313" key="3">
    <source>
        <dbReference type="Proteomes" id="UP000499080"/>
    </source>
</evidence>
<keyword evidence="3" id="KW-1185">Reference proteome</keyword>
<dbReference type="EMBL" id="BGPR01099478">
    <property type="protein sequence ID" value="GBM52825.1"/>
    <property type="molecule type" value="Genomic_DNA"/>
</dbReference>
<dbReference type="AlphaFoldDB" id="A0A4Y2GJ92"/>
<sequence>MKLQKEILTRSDASRPTFSARSIRFPFPIHTSANESDQDSFQLDKSKKTRKKRGSAPRSDISKQKFKIPLLELKINVTHSSVKKAWVLKLIQ</sequence>
<accession>A0A4Y2GJ92</accession>
<feature type="compositionally biased region" description="Polar residues" evidence="1">
    <location>
        <begin position="31"/>
        <end position="43"/>
    </location>
</feature>
<organism evidence="2 3">
    <name type="scientific">Araneus ventricosus</name>
    <name type="common">Orbweaver spider</name>
    <name type="synonym">Epeira ventricosa</name>
    <dbReference type="NCBI Taxonomy" id="182803"/>
    <lineage>
        <taxon>Eukaryota</taxon>
        <taxon>Metazoa</taxon>
        <taxon>Ecdysozoa</taxon>
        <taxon>Arthropoda</taxon>
        <taxon>Chelicerata</taxon>
        <taxon>Arachnida</taxon>
        <taxon>Araneae</taxon>
        <taxon>Araneomorphae</taxon>
        <taxon>Entelegynae</taxon>
        <taxon>Araneoidea</taxon>
        <taxon>Araneidae</taxon>
        <taxon>Araneus</taxon>
    </lineage>
</organism>
<gene>
    <name evidence="2" type="ORF">AVEN_44440_1</name>
</gene>
<protein>
    <submittedName>
        <fullName evidence="2">Uncharacterized protein</fullName>
    </submittedName>
</protein>
<feature type="region of interest" description="Disordered" evidence="1">
    <location>
        <begin position="29"/>
        <end position="61"/>
    </location>
</feature>
<proteinExistence type="predicted"/>
<evidence type="ECO:0000313" key="2">
    <source>
        <dbReference type="EMBL" id="GBM52825.1"/>
    </source>
</evidence>
<name>A0A4Y2GJ92_ARAVE</name>
<comment type="caution">
    <text evidence="2">The sequence shown here is derived from an EMBL/GenBank/DDBJ whole genome shotgun (WGS) entry which is preliminary data.</text>
</comment>
<reference evidence="2 3" key="1">
    <citation type="journal article" date="2019" name="Sci. Rep.">
        <title>Orb-weaving spider Araneus ventricosus genome elucidates the spidroin gene catalogue.</title>
        <authorList>
            <person name="Kono N."/>
            <person name="Nakamura H."/>
            <person name="Ohtoshi R."/>
            <person name="Moran D.A.P."/>
            <person name="Shinohara A."/>
            <person name="Yoshida Y."/>
            <person name="Fujiwara M."/>
            <person name="Mori M."/>
            <person name="Tomita M."/>
            <person name="Arakawa K."/>
        </authorList>
    </citation>
    <scope>NUCLEOTIDE SEQUENCE [LARGE SCALE GENOMIC DNA]</scope>
</reference>
<evidence type="ECO:0000256" key="1">
    <source>
        <dbReference type="SAM" id="MobiDB-lite"/>
    </source>
</evidence>